<evidence type="ECO:0000313" key="1">
    <source>
        <dbReference type="EMBL" id="AYG64442.1"/>
    </source>
</evidence>
<dbReference type="EMBL" id="CP032697">
    <property type="protein sequence ID" value="AYG64442.1"/>
    <property type="molecule type" value="Genomic_DNA"/>
</dbReference>
<geneLocation type="plasmid" evidence="2">
    <name>prccge525a</name>
</geneLocation>
<proteinExistence type="predicted"/>
<dbReference type="KEGG" id="rjg:CCGE525_37565"/>
<dbReference type="AlphaFoldDB" id="A0A387G9E6"/>
<organism evidence="1 2">
    <name type="scientific">Rhizobium jaguaris</name>
    <dbReference type="NCBI Taxonomy" id="1312183"/>
    <lineage>
        <taxon>Bacteria</taxon>
        <taxon>Pseudomonadati</taxon>
        <taxon>Pseudomonadota</taxon>
        <taxon>Alphaproteobacteria</taxon>
        <taxon>Hyphomicrobiales</taxon>
        <taxon>Rhizobiaceae</taxon>
        <taxon>Rhizobium/Agrobacterium group</taxon>
        <taxon>Rhizobium</taxon>
    </lineage>
</organism>
<sequence length="60" mass="6539">MELDGLGEEFGEEAIDGGVEVRIDPKEGEMVHRALIAVPEALERRSNDTYAPRSVRTAVG</sequence>
<protein>
    <submittedName>
        <fullName evidence="1">Uncharacterized protein</fullName>
    </submittedName>
</protein>
<dbReference type="Proteomes" id="UP000282195">
    <property type="component" value="Plasmid pRCCGE525a"/>
</dbReference>
<reference evidence="1 2" key="1">
    <citation type="submission" date="2018-10" db="EMBL/GenBank/DDBJ databases">
        <title>Rhizobium etli, R. leguminosarum and a new Rhizobium genospecies from Phaseolus dumosus.</title>
        <authorList>
            <person name="Ramirez-Puebla S.T."/>
            <person name="Rogel-Hernandez M.A."/>
            <person name="Guerrero G."/>
            <person name="Ormeno-Orrillo E."/>
            <person name="Martinez-Romero J.C."/>
            <person name="Negrete-Yankelevich S."/>
            <person name="Martinez-Romero E."/>
        </authorList>
    </citation>
    <scope>NUCLEOTIDE SEQUENCE [LARGE SCALE GENOMIC DNA]</scope>
    <source>
        <strain evidence="1 2">CCGE525</strain>
        <plasmid evidence="2">prccge525a</plasmid>
    </source>
</reference>
<name>A0A387G9E6_9HYPH</name>
<gene>
    <name evidence="1" type="ORF">CCGE525_37565</name>
</gene>
<accession>A0A387G9E6</accession>
<keyword evidence="2" id="KW-1185">Reference proteome</keyword>
<keyword evidence="1" id="KW-0614">Plasmid</keyword>
<evidence type="ECO:0000313" key="2">
    <source>
        <dbReference type="Proteomes" id="UP000282195"/>
    </source>
</evidence>